<comment type="caution">
    <text evidence="2">The sequence shown here is derived from an EMBL/GenBank/DDBJ whole genome shotgun (WGS) entry which is preliminary data.</text>
</comment>
<accession>A0A511BA29</accession>
<dbReference type="Proteomes" id="UP000321230">
    <property type="component" value="Unassembled WGS sequence"/>
</dbReference>
<dbReference type="AlphaFoldDB" id="A0A511BA29"/>
<organism evidence="2 3">
    <name type="scientific">Gluconobacter wancherniae NBRC 103581</name>
    <dbReference type="NCBI Taxonomy" id="656744"/>
    <lineage>
        <taxon>Bacteria</taxon>
        <taxon>Pseudomonadati</taxon>
        <taxon>Pseudomonadota</taxon>
        <taxon>Alphaproteobacteria</taxon>
        <taxon>Acetobacterales</taxon>
        <taxon>Acetobacteraceae</taxon>
        <taxon>Gluconobacter</taxon>
    </lineage>
</organism>
<name>A0A511BA29_9PROT</name>
<feature type="transmembrane region" description="Helical" evidence="1">
    <location>
        <begin position="124"/>
        <end position="143"/>
    </location>
</feature>
<keyword evidence="1" id="KW-0812">Transmembrane</keyword>
<evidence type="ECO:0000256" key="1">
    <source>
        <dbReference type="SAM" id="Phobius"/>
    </source>
</evidence>
<keyword evidence="1" id="KW-1133">Transmembrane helix</keyword>
<feature type="transmembrane region" description="Helical" evidence="1">
    <location>
        <begin position="99"/>
        <end position="117"/>
    </location>
</feature>
<keyword evidence="1" id="KW-0472">Membrane</keyword>
<dbReference type="EMBL" id="BJUZ01000004">
    <property type="protein sequence ID" value="GEK94677.1"/>
    <property type="molecule type" value="Genomic_DNA"/>
</dbReference>
<feature type="transmembrane region" description="Helical" evidence="1">
    <location>
        <begin position="74"/>
        <end position="93"/>
    </location>
</feature>
<reference evidence="2 3" key="1">
    <citation type="submission" date="2019-07" db="EMBL/GenBank/DDBJ databases">
        <title>Whole genome shotgun sequence of Gluconobacter wancherniae NBRC 103581.</title>
        <authorList>
            <person name="Hosoyama A."/>
            <person name="Uohara A."/>
            <person name="Ohji S."/>
            <person name="Ichikawa N."/>
        </authorList>
    </citation>
    <scope>NUCLEOTIDE SEQUENCE [LARGE SCALE GENOMIC DNA]</scope>
    <source>
        <strain evidence="2 3">NBRC 103581</strain>
    </source>
</reference>
<evidence type="ECO:0000313" key="2">
    <source>
        <dbReference type="EMBL" id="GEK94677.1"/>
    </source>
</evidence>
<dbReference type="RefSeq" id="WP_228118622.1">
    <property type="nucleotide sequence ID" value="NZ_BARC01000001.1"/>
</dbReference>
<protein>
    <submittedName>
        <fullName evidence="2">Uncharacterized protein</fullName>
    </submittedName>
</protein>
<gene>
    <name evidence="2" type="ORF">GWA01_24470</name>
</gene>
<sequence length="185" mass="20191">MVVTTDAKNWRGLFSDVFGLLFALAWATRGAQAARLPLVPVLLVIALVSLPLLAGFVHRDIILRHPEVPGDRELMRKVKIMRIVLITAASWWAHATHHMPLFLPLLGIVIGLSYLPLGKALNEPVHYVVGSVIVSVSVLSFLLQEPLHMEVAGFGTAIAIWLGCVARLWRSGIVFRSPSGAALPQ</sequence>
<proteinExistence type="predicted"/>
<keyword evidence="3" id="KW-1185">Reference proteome</keyword>
<feature type="transmembrane region" description="Helical" evidence="1">
    <location>
        <begin position="43"/>
        <end position="62"/>
    </location>
</feature>
<evidence type="ECO:0000313" key="3">
    <source>
        <dbReference type="Proteomes" id="UP000321230"/>
    </source>
</evidence>
<feature type="transmembrane region" description="Helical" evidence="1">
    <location>
        <begin position="149"/>
        <end position="169"/>
    </location>
</feature>